<dbReference type="AlphaFoldDB" id="W0F0K6"/>
<dbReference type="CDD" id="cd18109">
    <property type="entry name" value="SpoU-like_RNA-MTase"/>
    <property type="match status" value="1"/>
</dbReference>
<proteinExistence type="inferred from homology"/>
<dbReference type="InterPro" id="IPR051259">
    <property type="entry name" value="rRNA_Methyltransferase"/>
</dbReference>
<dbReference type="SMART" id="SM00967">
    <property type="entry name" value="SpoU_sub_bind"/>
    <property type="match status" value="1"/>
</dbReference>
<dbReference type="InterPro" id="IPR029028">
    <property type="entry name" value="Alpha/beta_knot_MTases"/>
</dbReference>
<keyword evidence="2 5" id="KW-0489">Methyltransferase</keyword>
<evidence type="ECO:0000256" key="3">
    <source>
        <dbReference type="ARBA" id="ARBA00022679"/>
    </source>
</evidence>
<dbReference type="InterPro" id="IPR029026">
    <property type="entry name" value="tRNA_m1G_MTases_N"/>
</dbReference>
<dbReference type="GO" id="GO:0006396">
    <property type="term" value="P:RNA processing"/>
    <property type="evidence" value="ECO:0007669"/>
    <property type="project" value="InterPro"/>
</dbReference>
<dbReference type="KEGG" id="nso:NIASO_18215"/>
<dbReference type="HOGENOM" id="CLU_021322_3_2_10"/>
<sequence>MIPKSEIKYIQTLFQKKFRDAEGCYLIEGPKILDEALTAAQTAVKKIFGLSEWIDQHEFRYPDIEMNVVSSFELEKISQLKTPNQVIALMAKPERSGIVSPQQDIVLALDGIQDPGNLGTIVRIADWFGIPQVVCSKDCADVYGGKVVQAAMGSIFRVPVCYEDLPVWIVRQKRTPVYGAVLDGTPLKQVKHVTSGVLVIGNESKGIRPEVAALLTEKITIEKTGGAESLNAAVATGILLAYLK</sequence>
<dbReference type="EMBL" id="CP007035">
    <property type="protein sequence ID" value="AHF16585.1"/>
    <property type="molecule type" value="Genomic_DNA"/>
</dbReference>
<evidence type="ECO:0000313" key="6">
    <source>
        <dbReference type="Proteomes" id="UP000003586"/>
    </source>
</evidence>
<dbReference type="GO" id="GO:0003723">
    <property type="term" value="F:RNA binding"/>
    <property type="evidence" value="ECO:0007669"/>
    <property type="project" value="InterPro"/>
</dbReference>
<dbReference type="SUPFAM" id="SSF75217">
    <property type="entry name" value="alpha/beta knot"/>
    <property type="match status" value="1"/>
</dbReference>
<evidence type="ECO:0000256" key="2">
    <source>
        <dbReference type="ARBA" id="ARBA00022603"/>
    </source>
</evidence>
<dbReference type="InterPro" id="IPR001537">
    <property type="entry name" value="SpoU_MeTrfase"/>
</dbReference>
<dbReference type="SUPFAM" id="SSF55315">
    <property type="entry name" value="L30e-like"/>
    <property type="match status" value="1"/>
</dbReference>
<dbReference type="PANTHER" id="PTHR43191">
    <property type="entry name" value="RRNA METHYLTRANSFERASE 3"/>
    <property type="match status" value="1"/>
</dbReference>
<dbReference type="Proteomes" id="UP000003586">
    <property type="component" value="Chromosome"/>
</dbReference>
<gene>
    <name evidence="5" type="ORF">NIASO_18215</name>
</gene>
<dbReference type="STRING" id="929713.NIASO_18215"/>
<dbReference type="Pfam" id="PF22435">
    <property type="entry name" value="MRM3-like_sub_bind"/>
    <property type="match status" value="1"/>
</dbReference>
<reference evidence="5 6" key="1">
    <citation type="submission" date="2013-12" db="EMBL/GenBank/DDBJ databases">
        <authorList>
            <consortium name="DOE Joint Genome Institute"/>
            <person name="Eisen J."/>
            <person name="Huntemann M."/>
            <person name="Han J."/>
            <person name="Chen A."/>
            <person name="Kyrpides N."/>
            <person name="Mavromatis K."/>
            <person name="Markowitz V."/>
            <person name="Palaniappan K."/>
            <person name="Ivanova N."/>
            <person name="Schaumberg A."/>
            <person name="Pati A."/>
            <person name="Liolios K."/>
            <person name="Nordberg H.P."/>
            <person name="Cantor M.N."/>
            <person name="Hua S.X."/>
            <person name="Woyke T."/>
        </authorList>
    </citation>
    <scope>NUCLEOTIDE SEQUENCE [LARGE SCALE GENOMIC DNA]</scope>
    <source>
        <strain evidence="6">DSM 19437</strain>
    </source>
</reference>
<evidence type="ECO:0000313" key="5">
    <source>
        <dbReference type="EMBL" id="AHF16585.1"/>
    </source>
</evidence>
<evidence type="ECO:0000256" key="1">
    <source>
        <dbReference type="ARBA" id="ARBA00007228"/>
    </source>
</evidence>
<feature type="domain" description="RNA 2-O ribose methyltransferase substrate binding" evidence="4">
    <location>
        <begin position="26"/>
        <end position="96"/>
    </location>
</feature>
<keyword evidence="6" id="KW-1185">Reference proteome</keyword>
<dbReference type="InterPro" id="IPR029064">
    <property type="entry name" value="Ribosomal_eL30-like_sf"/>
</dbReference>
<dbReference type="GO" id="GO:0008173">
    <property type="term" value="F:RNA methyltransferase activity"/>
    <property type="evidence" value="ECO:0007669"/>
    <property type="project" value="InterPro"/>
</dbReference>
<comment type="similarity">
    <text evidence="1">Belongs to the class IV-like SAM-binding methyltransferase superfamily. RNA methyltransferase TrmH family.</text>
</comment>
<protein>
    <submittedName>
        <fullName evidence="5">RNA methyltransferase</fullName>
    </submittedName>
</protein>
<dbReference type="GO" id="GO:0032259">
    <property type="term" value="P:methylation"/>
    <property type="evidence" value="ECO:0007669"/>
    <property type="project" value="UniProtKB-KW"/>
</dbReference>
<accession>W0F0K6</accession>
<dbReference type="Gene3D" id="3.30.1330.30">
    <property type="match status" value="1"/>
</dbReference>
<dbReference type="OrthoDB" id="9785673at2"/>
<keyword evidence="3 5" id="KW-0808">Transferase</keyword>
<dbReference type="eggNOG" id="COG0566">
    <property type="taxonomic scope" value="Bacteria"/>
</dbReference>
<dbReference type="PANTHER" id="PTHR43191:SF2">
    <property type="entry name" value="RRNA METHYLTRANSFERASE 3, MITOCHONDRIAL"/>
    <property type="match status" value="1"/>
</dbReference>
<dbReference type="RefSeq" id="WP_008587930.1">
    <property type="nucleotide sequence ID" value="NZ_CP007035.1"/>
</dbReference>
<dbReference type="GO" id="GO:0005737">
    <property type="term" value="C:cytoplasm"/>
    <property type="evidence" value="ECO:0007669"/>
    <property type="project" value="UniProtKB-ARBA"/>
</dbReference>
<name>W0F0K6_9BACT</name>
<organism evidence="5 6">
    <name type="scientific">Niabella soli DSM 19437</name>
    <dbReference type="NCBI Taxonomy" id="929713"/>
    <lineage>
        <taxon>Bacteria</taxon>
        <taxon>Pseudomonadati</taxon>
        <taxon>Bacteroidota</taxon>
        <taxon>Chitinophagia</taxon>
        <taxon>Chitinophagales</taxon>
        <taxon>Chitinophagaceae</taxon>
        <taxon>Niabella</taxon>
    </lineage>
</organism>
<dbReference type="InterPro" id="IPR053888">
    <property type="entry name" value="MRM3-like_sub_bind"/>
</dbReference>
<dbReference type="Gene3D" id="3.40.1280.10">
    <property type="match status" value="1"/>
</dbReference>
<evidence type="ECO:0000259" key="4">
    <source>
        <dbReference type="SMART" id="SM00967"/>
    </source>
</evidence>
<dbReference type="InterPro" id="IPR013123">
    <property type="entry name" value="SpoU_subst-bd"/>
</dbReference>
<dbReference type="Pfam" id="PF00588">
    <property type="entry name" value="SpoU_methylase"/>
    <property type="match status" value="1"/>
</dbReference>